<organism evidence="2 3">
    <name type="scientific">Staphylococcus chromogenes</name>
    <name type="common">Staphylococcus hyicus subsp. chromogenes</name>
    <dbReference type="NCBI Taxonomy" id="46126"/>
    <lineage>
        <taxon>Bacteria</taxon>
        <taxon>Bacillati</taxon>
        <taxon>Bacillota</taxon>
        <taxon>Bacilli</taxon>
        <taxon>Bacillales</taxon>
        <taxon>Staphylococcaceae</taxon>
        <taxon>Staphylococcus</taxon>
    </lineage>
</organism>
<evidence type="ECO:0000313" key="3">
    <source>
        <dbReference type="Proteomes" id="UP001240157"/>
    </source>
</evidence>
<protein>
    <submittedName>
        <fullName evidence="2">Prolyl oligopeptidase family serine peptidase</fullName>
    </submittedName>
</protein>
<sequence length="261" mass="29686">MDFINRKRMPSQLQTHRVEELTYAVEGLHVKGLSLIPFQPVRRIIVYLRGGKGQVGRVRLARLLQFTDNHTLVFAPYYRGNNGSEGQDDFAGEDLKDVTVAIQILKAQFPEAHLHLIGFSRGGIQGLLTFQDAQVDSYIIWGGVSDLHLMYEERVDLRGMLRRMVGHPKKALQAYEKRDAMKHIGKSAPPILIIHGGKDVQVGIHQAYTLEAHLKKVGATFEAFYQLDEGHVPRPNAMCQVLKVIQQWMENIEFHKTNKKL</sequence>
<evidence type="ECO:0000313" key="2">
    <source>
        <dbReference type="EMBL" id="MDQ7176105.1"/>
    </source>
</evidence>
<evidence type="ECO:0000259" key="1">
    <source>
        <dbReference type="Pfam" id="PF00326"/>
    </source>
</evidence>
<comment type="caution">
    <text evidence="2">The sequence shown here is derived from an EMBL/GenBank/DDBJ whole genome shotgun (WGS) entry which is preliminary data.</text>
</comment>
<gene>
    <name evidence="2" type="ORF">RCF65_08900</name>
</gene>
<accession>A0ABD5AXR6</accession>
<dbReference type="InterPro" id="IPR001375">
    <property type="entry name" value="Peptidase_S9_cat"/>
</dbReference>
<dbReference type="InterPro" id="IPR029058">
    <property type="entry name" value="AB_hydrolase_fold"/>
</dbReference>
<dbReference type="SUPFAM" id="SSF53474">
    <property type="entry name" value="alpha/beta-Hydrolases"/>
    <property type="match status" value="1"/>
</dbReference>
<dbReference type="EMBL" id="JAVGJF010000064">
    <property type="protein sequence ID" value="MDQ7176105.1"/>
    <property type="molecule type" value="Genomic_DNA"/>
</dbReference>
<reference evidence="2 3" key="1">
    <citation type="submission" date="2023-08" db="EMBL/GenBank/DDBJ databases">
        <title>Whole genome sequencing of Staphylococcus chromogenes NNSch 2386.</title>
        <authorList>
            <person name="Kropotov V.S."/>
            <person name="Boriskina E.V."/>
            <person name="Gordinskaya N.A."/>
            <person name="Shkurkina I.S."/>
            <person name="Kryazhev D.V."/>
            <person name="Alekseeva A.E."/>
            <person name="Makhova M.A."/>
        </authorList>
    </citation>
    <scope>NUCLEOTIDE SEQUENCE [LARGE SCALE GENOMIC DNA]</scope>
    <source>
        <strain evidence="2 3">NNSch 2386</strain>
    </source>
</reference>
<dbReference type="AlphaFoldDB" id="A0ABD5AXR6"/>
<feature type="domain" description="Peptidase S9 prolyl oligopeptidase catalytic" evidence="1">
    <location>
        <begin position="84"/>
        <end position="251"/>
    </location>
</feature>
<dbReference type="RefSeq" id="WP_199788532.1">
    <property type="nucleotide sequence ID" value="NZ_JAHCNX010000001.1"/>
</dbReference>
<dbReference type="Gene3D" id="3.40.50.1820">
    <property type="entry name" value="alpha/beta hydrolase"/>
    <property type="match status" value="1"/>
</dbReference>
<name>A0ABD5AXR6_STACR</name>
<dbReference type="Proteomes" id="UP001240157">
    <property type="component" value="Unassembled WGS sequence"/>
</dbReference>
<dbReference type="Pfam" id="PF00326">
    <property type="entry name" value="Peptidase_S9"/>
    <property type="match status" value="1"/>
</dbReference>
<proteinExistence type="predicted"/>